<dbReference type="GO" id="GO:0022857">
    <property type="term" value="F:transmembrane transporter activity"/>
    <property type="evidence" value="ECO:0007669"/>
    <property type="project" value="InterPro"/>
</dbReference>
<dbReference type="Pfam" id="PF07690">
    <property type="entry name" value="MFS_1"/>
    <property type="match status" value="1"/>
</dbReference>
<feature type="transmembrane region" description="Helical" evidence="5">
    <location>
        <begin position="357"/>
        <end position="377"/>
    </location>
</feature>
<evidence type="ECO:0000256" key="2">
    <source>
        <dbReference type="ARBA" id="ARBA00022692"/>
    </source>
</evidence>
<dbReference type="PANTHER" id="PTHR23501">
    <property type="entry name" value="MAJOR FACILITATOR SUPERFAMILY"/>
    <property type="match status" value="1"/>
</dbReference>
<feature type="transmembrane region" description="Helical" evidence="5">
    <location>
        <begin position="128"/>
        <end position="154"/>
    </location>
</feature>
<feature type="transmembrane region" description="Helical" evidence="5">
    <location>
        <begin position="324"/>
        <end position="345"/>
    </location>
</feature>
<feature type="transmembrane region" description="Helical" evidence="5">
    <location>
        <begin position="192"/>
        <end position="212"/>
    </location>
</feature>
<feature type="transmembrane region" description="Helical" evidence="5">
    <location>
        <begin position="418"/>
        <end position="440"/>
    </location>
</feature>
<dbReference type="AlphaFoldDB" id="A0A6A6U3W9"/>
<dbReference type="CDD" id="cd17502">
    <property type="entry name" value="MFS_Azr1_MDR_like"/>
    <property type="match status" value="1"/>
</dbReference>
<feature type="transmembrane region" description="Helical" evidence="5">
    <location>
        <begin position="218"/>
        <end position="236"/>
    </location>
</feature>
<dbReference type="PANTHER" id="PTHR23501:SF199">
    <property type="entry name" value="MFS EFFLUX TRANSPORTER INPD-RELATED"/>
    <property type="match status" value="1"/>
</dbReference>
<keyword evidence="2 5" id="KW-0812">Transmembrane</keyword>
<evidence type="ECO:0000313" key="7">
    <source>
        <dbReference type="EMBL" id="KAF2666842.1"/>
    </source>
</evidence>
<keyword evidence="8" id="KW-1185">Reference proteome</keyword>
<dbReference type="Proteomes" id="UP000799302">
    <property type="component" value="Unassembled WGS sequence"/>
</dbReference>
<feature type="transmembrane region" description="Helical" evidence="5">
    <location>
        <begin position="384"/>
        <end position="406"/>
    </location>
</feature>
<feature type="transmembrane region" description="Helical" evidence="5">
    <location>
        <begin position="98"/>
        <end position="116"/>
    </location>
</feature>
<keyword evidence="4 5" id="KW-0472">Membrane</keyword>
<dbReference type="SUPFAM" id="SSF103473">
    <property type="entry name" value="MFS general substrate transporter"/>
    <property type="match status" value="1"/>
</dbReference>
<evidence type="ECO:0000256" key="5">
    <source>
        <dbReference type="SAM" id="Phobius"/>
    </source>
</evidence>
<feature type="transmembrane region" description="Helical" evidence="5">
    <location>
        <begin position="60"/>
        <end position="86"/>
    </location>
</feature>
<evidence type="ECO:0000256" key="4">
    <source>
        <dbReference type="ARBA" id="ARBA00023136"/>
    </source>
</evidence>
<gene>
    <name evidence="7" type="ORF">BT63DRAFT_427259</name>
</gene>
<evidence type="ECO:0000256" key="1">
    <source>
        <dbReference type="ARBA" id="ARBA00004141"/>
    </source>
</evidence>
<evidence type="ECO:0000313" key="8">
    <source>
        <dbReference type="Proteomes" id="UP000799302"/>
    </source>
</evidence>
<dbReference type="InterPro" id="IPR036259">
    <property type="entry name" value="MFS_trans_sf"/>
</dbReference>
<accession>A0A6A6U3W9</accession>
<dbReference type="EMBL" id="MU004238">
    <property type="protein sequence ID" value="KAF2666842.1"/>
    <property type="molecule type" value="Genomic_DNA"/>
</dbReference>
<dbReference type="GO" id="GO:0005886">
    <property type="term" value="C:plasma membrane"/>
    <property type="evidence" value="ECO:0007669"/>
    <property type="project" value="TreeGrafter"/>
</dbReference>
<dbReference type="InterPro" id="IPR011701">
    <property type="entry name" value="MFS"/>
</dbReference>
<dbReference type="Gene3D" id="1.20.1250.20">
    <property type="entry name" value="MFS general substrate transporter like domains"/>
    <property type="match status" value="1"/>
</dbReference>
<feature type="domain" description="Major facilitator superfamily (MFS) profile" evidence="6">
    <location>
        <begin position="63"/>
        <end position="549"/>
    </location>
</feature>
<dbReference type="OrthoDB" id="2985014at2759"/>
<feature type="transmembrane region" description="Helical" evidence="5">
    <location>
        <begin position="452"/>
        <end position="475"/>
    </location>
</feature>
<dbReference type="Gene3D" id="1.20.1720.10">
    <property type="entry name" value="Multidrug resistance protein D"/>
    <property type="match status" value="1"/>
</dbReference>
<reference evidence="7" key="1">
    <citation type="journal article" date="2020" name="Stud. Mycol.">
        <title>101 Dothideomycetes genomes: a test case for predicting lifestyles and emergence of pathogens.</title>
        <authorList>
            <person name="Haridas S."/>
            <person name="Albert R."/>
            <person name="Binder M."/>
            <person name="Bloem J."/>
            <person name="Labutti K."/>
            <person name="Salamov A."/>
            <person name="Andreopoulos B."/>
            <person name="Baker S."/>
            <person name="Barry K."/>
            <person name="Bills G."/>
            <person name="Bluhm B."/>
            <person name="Cannon C."/>
            <person name="Castanera R."/>
            <person name="Culley D."/>
            <person name="Daum C."/>
            <person name="Ezra D."/>
            <person name="Gonzalez J."/>
            <person name="Henrissat B."/>
            <person name="Kuo A."/>
            <person name="Liang C."/>
            <person name="Lipzen A."/>
            <person name="Lutzoni F."/>
            <person name="Magnuson J."/>
            <person name="Mondo S."/>
            <person name="Nolan M."/>
            <person name="Ohm R."/>
            <person name="Pangilinan J."/>
            <person name="Park H.-J."/>
            <person name="Ramirez L."/>
            <person name="Alfaro M."/>
            <person name="Sun H."/>
            <person name="Tritt A."/>
            <person name="Yoshinaga Y."/>
            <person name="Zwiers L.-H."/>
            <person name="Turgeon B."/>
            <person name="Goodwin S."/>
            <person name="Spatafora J."/>
            <person name="Crous P."/>
            <person name="Grigoriev I."/>
        </authorList>
    </citation>
    <scope>NUCLEOTIDE SEQUENCE</scope>
    <source>
        <strain evidence="7">CBS 115976</strain>
    </source>
</reference>
<keyword evidence="3 5" id="KW-1133">Transmembrane helix</keyword>
<feature type="transmembrane region" description="Helical" evidence="5">
    <location>
        <begin position="527"/>
        <end position="546"/>
    </location>
</feature>
<feature type="transmembrane region" description="Helical" evidence="5">
    <location>
        <begin position="160"/>
        <end position="180"/>
    </location>
</feature>
<evidence type="ECO:0000259" key="6">
    <source>
        <dbReference type="PROSITE" id="PS50850"/>
    </source>
</evidence>
<dbReference type="InterPro" id="IPR020846">
    <property type="entry name" value="MFS_dom"/>
</dbReference>
<name>A0A6A6U3W9_9PEZI</name>
<sequence>MASSSSILTRDVTTERSFFEIEMTSVQEDGPFDLDEEIGALSAEREVAEDESKYPTGVKFYLIMISVGLALIMGEMDSSIVSVAIPSITDHFHTMRDVGWYAAAYRLTVCSFQFMFGKLYSLYSLKHILLISVVIFMVGSVMCAAAPTSAAFVAGRAMSGFASAGIISGAFCTLMEVLPLRRRPFWGGIMSNVEGIAVIASPILGGFIVGKLGWRWCFWINVPIGAVTFVFLLTFLKDLKPTETLPWKEKLVQVDLISNAIFVPSLTCLFLALGWAGTRNDWSSPTIIALFVAFIVLLTGFAVMQHRRQDTATLPPRLLRNRSVLSGFIFSFCCNSTIQVVQYYLPTYFQSVRGYTSSQSGIMMLPIIISFLLAMVIQGSAVSLIGYYVPFMLAGSVLLPVFAGLMTTFTVDSSLAKLIFYTGLLGFGAGIGFQAPQTAVQTSLSPADARMGLATIIFAQHFGPAVFISAAQSIFTNRLQANLKGLAPSLNATSIENTSLGELRTHIRVDQLQGLLSRFDLSLVQTWYLAVALGCITMVGSLGMEWRTVKRERFRA</sequence>
<feature type="transmembrane region" description="Helical" evidence="5">
    <location>
        <begin position="256"/>
        <end position="276"/>
    </location>
</feature>
<proteinExistence type="predicted"/>
<dbReference type="PROSITE" id="PS50850">
    <property type="entry name" value="MFS"/>
    <property type="match status" value="1"/>
</dbReference>
<organism evidence="7 8">
    <name type="scientific">Microthyrium microscopicum</name>
    <dbReference type="NCBI Taxonomy" id="703497"/>
    <lineage>
        <taxon>Eukaryota</taxon>
        <taxon>Fungi</taxon>
        <taxon>Dikarya</taxon>
        <taxon>Ascomycota</taxon>
        <taxon>Pezizomycotina</taxon>
        <taxon>Dothideomycetes</taxon>
        <taxon>Dothideomycetes incertae sedis</taxon>
        <taxon>Microthyriales</taxon>
        <taxon>Microthyriaceae</taxon>
        <taxon>Microthyrium</taxon>
    </lineage>
</organism>
<comment type="subcellular location">
    <subcellularLocation>
        <location evidence="1">Membrane</location>
        <topology evidence="1">Multi-pass membrane protein</topology>
    </subcellularLocation>
</comment>
<dbReference type="FunFam" id="1.20.1250.20:FF:000196">
    <property type="entry name" value="MFS toxin efflux pump (AflT)"/>
    <property type="match status" value="1"/>
</dbReference>
<evidence type="ECO:0000256" key="3">
    <source>
        <dbReference type="ARBA" id="ARBA00022989"/>
    </source>
</evidence>
<feature type="transmembrane region" description="Helical" evidence="5">
    <location>
        <begin position="282"/>
        <end position="303"/>
    </location>
</feature>
<protein>
    <submittedName>
        <fullName evidence="7">Putative efflux pump antibiotic resistance protein</fullName>
    </submittedName>
</protein>